<dbReference type="InterPro" id="IPR025381">
    <property type="entry name" value="DUF4296"/>
</dbReference>
<gene>
    <name evidence="2" type="ORF">SY85_08750</name>
</gene>
<dbReference type="RefSeq" id="WP_066403645.1">
    <property type="nucleotide sequence ID" value="NZ_CP011390.1"/>
</dbReference>
<protein>
    <recommendedName>
        <fullName evidence="1">DUF4296 domain-containing protein</fullName>
    </recommendedName>
</protein>
<dbReference type="EMBL" id="CP011390">
    <property type="protein sequence ID" value="ANE50577.1"/>
    <property type="molecule type" value="Genomic_DNA"/>
</dbReference>
<feature type="domain" description="DUF4296" evidence="1">
    <location>
        <begin position="23"/>
        <end position="104"/>
    </location>
</feature>
<name>A0A172TV17_9BACT</name>
<accession>A0A172TV17</accession>
<reference evidence="2 3" key="2">
    <citation type="journal article" date="2016" name="Int. J. Syst. Evol. Microbiol.">
        <title>Flavisolibacter tropicus sp. nov., isolated from tropical soil.</title>
        <authorList>
            <person name="Lee J.J."/>
            <person name="Kang M.S."/>
            <person name="Kim G.S."/>
            <person name="Lee C.S."/>
            <person name="Lim S."/>
            <person name="Lee J."/>
            <person name="Roh S.H."/>
            <person name="Kang H."/>
            <person name="Ha J.M."/>
            <person name="Bae S."/>
            <person name="Jung H.Y."/>
            <person name="Kim M.K."/>
        </authorList>
    </citation>
    <scope>NUCLEOTIDE SEQUENCE [LARGE SCALE GENOMIC DNA]</scope>
    <source>
        <strain evidence="2 3">LCS9</strain>
    </source>
</reference>
<reference evidence="3" key="1">
    <citation type="submission" date="2015-01" db="EMBL/GenBank/DDBJ databases">
        <title>Flavisolibacter sp./LCS9/ whole genome sequencing.</title>
        <authorList>
            <person name="Kim M.K."/>
            <person name="Srinivasan S."/>
            <person name="Lee J.-J."/>
        </authorList>
    </citation>
    <scope>NUCLEOTIDE SEQUENCE [LARGE SCALE GENOMIC DNA]</scope>
    <source>
        <strain evidence="3">LCS9</strain>
    </source>
</reference>
<dbReference type="PROSITE" id="PS51257">
    <property type="entry name" value="PROKAR_LIPOPROTEIN"/>
    <property type="match status" value="1"/>
</dbReference>
<dbReference type="OrthoDB" id="672534at2"/>
<sequence>MRLTLLGILLVTFVACSNKKEIPKDVLSTDKMHSVMWDMLRADEWVSYEHTQDSTVDRYKRSVELYQKVLQTNGITASQFKKSFQYYETRPDLLKPLFDSLQRKVPRPGAFVQ</sequence>
<evidence type="ECO:0000313" key="2">
    <source>
        <dbReference type="EMBL" id="ANE50577.1"/>
    </source>
</evidence>
<dbReference type="KEGG" id="fla:SY85_08750"/>
<proteinExistence type="predicted"/>
<dbReference type="AlphaFoldDB" id="A0A172TV17"/>
<organism evidence="2 3">
    <name type="scientific">Flavisolibacter tropicus</name>
    <dbReference type="NCBI Taxonomy" id="1492898"/>
    <lineage>
        <taxon>Bacteria</taxon>
        <taxon>Pseudomonadati</taxon>
        <taxon>Bacteroidota</taxon>
        <taxon>Chitinophagia</taxon>
        <taxon>Chitinophagales</taxon>
        <taxon>Chitinophagaceae</taxon>
        <taxon>Flavisolibacter</taxon>
    </lineage>
</organism>
<dbReference type="STRING" id="1492898.SY85_08750"/>
<evidence type="ECO:0000313" key="3">
    <source>
        <dbReference type="Proteomes" id="UP000077177"/>
    </source>
</evidence>
<dbReference type="Pfam" id="PF14129">
    <property type="entry name" value="DUF4296"/>
    <property type="match status" value="1"/>
</dbReference>
<evidence type="ECO:0000259" key="1">
    <source>
        <dbReference type="Pfam" id="PF14129"/>
    </source>
</evidence>
<keyword evidence="3" id="KW-1185">Reference proteome</keyword>
<dbReference type="Proteomes" id="UP000077177">
    <property type="component" value="Chromosome"/>
</dbReference>